<dbReference type="EMBL" id="QMIE01000001">
    <property type="protein sequence ID" value="TVM19735.1"/>
    <property type="molecule type" value="Genomic_DNA"/>
</dbReference>
<accession>A0A7M3MIY6</accession>
<proteinExistence type="predicted"/>
<dbReference type="RefSeq" id="WP_144301200.1">
    <property type="nucleotide sequence ID" value="NZ_QMIE01000001.1"/>
</dbReference>
<sequence length="88" mass="9710">MDERLKNIANALGREAGKVARKAGEKLADTGSKAAVNRGFIENPVSFDELVDGFKSLSKDGSLGSLDKDELRRRGQHLIETLRNRKRS</sequence>
<keyword evidence="2" id="KW-1185">Reference proteome</keyword>
<comment type="caution">
    <text evidence="1">The sequence shown here is derived from an EMBL/GenBank/DDBJ whole genome shotgun (WGS) entry which is preliminary data.</text>
</comment>
<reference evidence="1 2" key="1">
    <citation type="submission" date="2018-06" db="EMBL/GenBank/DDBJ databases">
        <title>Complete genome of Desulfovibrio indonesiensis P37SLT.</title>
        <authorList>
            <person name="Crispim J.S."/>
            <person name="Vidigal P.M.P."/>
            <person name="Silva L.C.F."/>
            <person name="Laguardia C.N."/>
            <person name="Araujo L.C."/>
            <person name="Dias R.S."/>
            <person name="Sousa M.P."/>
            <person name="Paula S.O."/>
            <person name="Silva C."/>
        </authorList>
    </citation>
    <scope>NUCLEOTIDE SEQUENCE [LARGE SCALE GENOMIC DNA]</scope>
    <source>
        <strain evidence="1 2">P37SLT</strain>
    </source>
</reference>
<dbReference type="AlphaFoldDB" id="A0A7M3MIY6"/>
<name>A0A7M3MIY6_9BACT</name>
<evidence type="ECO:0000313" key="1">
    <source>
        <dbReference type="EMBL" id="TVM19735.1"/>
    </source>
</evidence>
<gene>
    <name evidence="1" type="ORF">DPQ33_00415</name>
</gene>
<evidence type="ECO:0000313" key="2">
    <source>
        <dbReference type="Proteomes" id="UP000448292"/>
    </source>
</evidence>
<dbReference type="Proteomes" id="UP000448292">
    <property type="component" value="Unassembled WGS sequence"/>
</dbReference>
<organism evidence="1 2">
    <name type="scientific">Oceanidesulfovibrio indonesiensis</name>
    <dbReference type="NCBI Taxonomy" id="54767"/>
    <lineage>
        <taxon>Bacteria</taxon>
        <taxon>Pseudomonadati</taxon>
        <taxon>Thermodesulfobacteriota</taxon>
        <taxon>Desulfovibrionia</taxon>
        <taxon>Desulfovibrionales</taxon>
        <taxon>Desulfovibrionaceae</taxon>
        <taxon>Oceanidesulfovibrio</taxon>
    </lineage>
</organism>
<protein>
    <submittedName>
        <fullName evidence="1">Uncharacterized protein</fullName>
    </submittedName>
</protein>